<dbReference type="AlphaFoldDB" id="B0C5X5"/>
<dbReference type="RefSeq" id="WP_012165258.1">
    <property type="nucleotide sequence ID" value="NC_009925.1"/>
</dbReference>
<dbReference type="Pfam" id="PF12902">
    <property type="entry name" value="Ferritin-like"/>
    <property type="match status" value="1"/>
</dbReference>
<dbReference type="InterPro" id="IPR009078">
    <property type="entry name" value="Ferritin-like_SF"/>
</dbReference>
<dbReference type="eggNOG" id="COG1633">
    <property type="taxonomic scope" value="Bacteria"/>
</dbReference>
<dbReference type="EMBL" id="CP000828">
    <property type="protein sequence ID" value="ABW29987.1"/>
    <property type="molecule type" value="Genomic_DNA"/>
</dbReference>
<dbReference type="PANTHER" id="PTHR34400:SF4">
    <property type="entry name" value="MEMBRANE PROTEIN"/>
    <property type="match status" value="1"/>
</dbReference>
<dbReference type="SUPFAM" id="SSF47240">
    <property type="entry name" value="Ferritin-like"/>
    <property type="match status" value="1"/>
</dbReference>
<sequence>MLYLEPKYIDAVKNVSQAADLYSLLQNAIQLEHSTIPPYLTAAYSLKPANSEIRRIIANIAAEEMLHMAIVANILNAIGGSPQISIPEFIPKYPTTLPMGIIGGLEVGLERFSKDLVKNKFMEIEQPENPIFEENDSTSTGASSSDLVTIGDFYREIINKISELGDDIFTGDPELQVVMGAGFPISQLFPITNSDTAIRSLEWIIKEGEGTTRLPFDDEDEPAHYYQFEAIFEGRQLDPDAEEEEEGYPYTGREIRFDPSEVWDFPSNQKAANYPDGSEERRRVDQFNLAYSNILRVLQEAFNGKPEEIGESVFLMGGLRRFARDVVSRTDPRTNMKCGLTFEFIEE</sequence>
<evidence type="ECO:0000259" key="1">
    <source>
        <dbReference type="Pfam" id="PF12902"/>
    </source>
</evidence>
<protein>
    <recommendedName>
        <fullName evidence="1">Iminophenyl-pyruvate dimer synthase domain-containing protein</fullName>
    </recommendedName>
</protein>
<name>B0C5X5_ACAM1</name>
<dbReference type="InterPro" id="IPR026820">
    <property type="entry name" value="VioB/RebD_dom"/>
</dbReference>
<dbReference type="PANTHER" id="PTHR34400">
    <property type="match status" value="1"/>
</dbReference>
<feature type="domain" description="Iminophenyl-pyruvate dimer synthase" evidence="1">
    <location>
        <begin position="25"/>
        <end position="232"/>
    </location>
</feature>
<evidence type="ECO:0000313" key="2">
    <source>
        <dbReference type="EMBL" id="ABW29987.1"/>
    </source>
</evidence>
<dbReference type="KEGG" id="amr:AM1_5021"/>
<organism evidence="2 3">
    <name type="scientific">Acaryochloris marina (strain MBIC 11017)</name>
    <dbReference type="NCBI Taxonomy" id="329726"/>
    <lineage>
        <taxon>Bacteria</taxon>
        <taxon>Bacillati</taxon>
        <taxon>Cyanobacteriota</taxon>
        <taxon>Cyanophyceae</taxon>
        <taxon>Acaryochloridales</taxon>
        <taxon>Acaryochloridaceae</taxon>
        <taxon>Acaryochloris</taxon>
    </lineage>
</organism>
<dbReference type="OrthoDB" id="9795032at2"/>
<gene>
    <name evidence="2" type="ordered locus">AM1_5021</name>
</gene>
<dbReference type="STRING" id="329726.AM1_5021"/>
<reference evidence="2 3" key="1">
    <citation type="journal article" date="2008" name="Proc. Natl. Acad. Sci. U.S.A.">
        <title>Niche adaptation and genome expansion in the chlorophyll d-producing cyanobacterium Acaryochloris marina.</title>
        <authorList>
            <person name="Swingley W.D."/>
            <person name="Chen M."/>
            <person name="Cheung P.C."/>
            <person name="Conrad A.L."/>
            <person name="Dejesa L.C."/>
            <person name="Hao J."/>
            <person name="Honchak B.M."/>
            <person name="Karbach L.E."/>
            <person name="Kurdoglu A."/>
            <person name="Lahiri S."/>
            <person name="Mastrian S.D."/>
            <person name="Miyashita H."/>
            <person name="Page L."/>
            <person name="Ramakrishna P."/>
            <person name="Satoh S."/>
            <person name="Sattley W.M."/>
            <person name="Shimada Y."/>
            <person name="Taylor H.L."/>
            <person name="Tomo T."/>
            <person name="Tsuchiya T."/>
            <person name="Wang Z.T."/>
            <person name="Raymond J."/>
            <person name="Mimuro M."/>
            <person name="Blankenship R.E."/>
            <person name="Touchman J.W."/>
        </authorList>
    </citation>
    <scope>NUCLEOTIDE SEQUENCE [LARGE SCALE GENOMIC DNA]</scope>
    <source>
        <strain evidence="3">MBIC 11017</strain>
    </source>
</reference>
<proteinExistence type="predicted"/>
<accession>B0C5X5</accession>
<dbReference type="Gene3D" id="1.20.1260.10">
    <property type="match status" value="1"/>
</dbReference>
<dbReference type="InterPro" id="IPR012347">
    <property type="entry name" value="Ferritin-like"/>
</dbReference>
<dbReference type="HOGENOM" id="CLU_043311_0_0_3"/>
<evidence type="ECO:0000313" key="3">
    <source>
        <dbReference type="Proteomes" id="UP000000268"/>
    </source>
</evidence>
<keyword evidence="3" id="KW-1185">Reference proteome</keyword>
<dbReference type="Proteomes" id="UP000000268">
    <property type="component" value="Chromosome"/>
</dbReference>
<dbReference type="CDD" id="cd00657">
    <property type="entry name" value="Ferritin_like"/>
    <property type="match status" value="1"/>
</dbReference>